<evidence type="ECO:0000256" key="5">
    <source>
        <dbReference type="ARBA" id="ARBA00023016"/>
    </source>
</evidence>
<feature type="compositionally biased region" description="Pro residues" evidence="7">
    <location>
        <begin position="90"/>
        <end position="103"/>
    </location>
</feature>
<dbReference type="Pfam" id="PF01428">
    <property type="entry name" value="zf-AN1"/>
    <property type="match status" value="1"/>
</dbReference>
<feature type="compositionally biased region" description="Basic and acidic residues" evidence="7">
    <location>
        <begin position="133"/>
        <end position="143"/>
    </location>
</feature>
<dbReference type="InterPro" id="IPR035896">
    <property type="entry name" value="AN1-like_Znf"/>
</dbReference>
<dbReference type="AlphaFoldDB" id="A0AAV8PKL2"/>
<organism evidence="9 10">
    <name type="scientific">Ensete ventricosum</name>
    <name type="common">Abyssinian banana</name>
    <name type="synonym">Musa ensete</name>
    <dbReference type="NCBI Taxonomy" id="4639"/>
    <lineage>
        <taxon>Eukaryota</taxon>
        <taxon>Viridiplantae</taxon>
        <taxon>Streptophyta</taxon>
        <taxon>Embryophyta</taxon>
        <taxon>Tracheophyta</taxon>
        <taxon>Spermatophyta</taxon>
        <taxon>Magnoliopsida</taxon>
        <taxon>Liliopsida</taxon>
        <taxon>Zingiberales</taxon>
        <taxon>Musaceae</taxon>
        <taxon>Ensete</taxon>
    </lineage>
</organism>
<sequence length="214" mass="23003">MVGLVTTLASCTGPSSAKFQLWGDSGKFLVLVRSPAIVVRLRLIVACLLVDSCCRIGFFFRMAGESCNLDKDEAEIFKPSSSSSRSATPPSSPSSSPQPPPSSALPKSCEESTIHRPESPAPAMTVAASSTPKLDEESSKPGEESPAPVRFSNRCSTCRKKVGLTGFRCRCGDLFCGRHRYSDAHECSFDYKALGREEIARANPVIKAAKIIKI</sequence>
<keyword evidence="4" id="KW-0862">Zinc</keyword>
<dbReference type="GO" id="GO:0008270">
    <property type="term" value="F:zinc ion binding"/>
    <property type="evidence" value="ECO:0007669"/>
    <property type="project" value="UniProtKB-KW"/>
</dbReference>
<evidence type="ECO:0000256" key="2">
    <source>
        <dbReference type="ARBA" id="ARBA00022723"/>
    </source>
</evidence>
<feature type="compositionally biased region" description="Basic and acidic residues" evidence="7">
    <location>
        <begin position="108"/>
        <end position="118"/>
    </location>
</feature>
<feature type="compositionally biased region" description="Low complexity" evidence="7">
    <location>
        <begin position="79"/>
        <end position="89"/>
    </location>
</feature>
<evidence type="ECO:0000313" key="10">
    <source>
        <dbReference type="Proteomes" id="UP001222027"/>
    </source>
</evidence>
<protein>
    <recommendedName>
        <fullName evidence="8">AN1-type domain-containing protein</fullName>
    </recommendedName>
</protein>
<proteinExistence type="predicted"/>
<reference evidence="9 10" key="1">
    <citation type="submission" date="2022-12" db="EMBL/GenBank/DDBJ databases">
        <title>Chromosome-scale assembly of the Ensete ventricosum genome.</title>
        <authorList>
            <person name="Dussert Y."/>
            <person name="Stocks J."/>
            <person name="Wendawek A."/>
            <person name="Woldeyes F."/>
            <person name="Nichols R.A."/>
            <person name="Borrell J.S."/>
        </authorList>
    </citation>
    <scope>NUCLEOTIDE SEQUENCE [LARGE SCALE GENOMIC DNA]</scope>
    <source>
        <strain evidence="10">cv. Maze</strain>
        <tissue evidence="9">Seeds</tissue>
    </source>
</reference>
<accession>A0AAV8PKL2</accession>
<dbReference type="PANTHER" id="PTHR10634:SF99">
    <property type="entry name" value="ZINC FINGER AN1 DOMAIN-CONTAINING STRESS-ASSOCIATED PROTEIN 15"/>
    <property type="match status" value="1"/>
</dbReference>
<dbReference type="Proteomes" id="UP001222027">
    <property type="component" value="Unassembled WGS sequence"/>
</dbReference>
<dbReference type="PANTHER" id="PTHR10634">
    <property type="entry name" value="AN1-TYPE ZINC FINGER PROTEIN"/>
    <property type="match status" value="1"/>
</dbReference>
<feature type="domain" description="AN1-type" evidence="8">
    <location>
        <begin position="149"/>
        <end position="195"/>
    </location>
</feature>
<keyword evidence="2" id="KW-0479">Metal-binding</keyword>
<dbReference type="PROSITE" id="PS51039">
    <property type="entry name" value="ZF_AN1"/>
    <property type="match status" value="1"/>
</dbReference>
<keyword evidence="10" id="KW-1185">Reference proteome</keyword>
<dbReference type="SUPFAM" id="SSF118310">
    <property type="entry name" value="AN1-like Zinc finger"/>
    <property type="match status" value="1"/>
</dbReference>
<dbReference type="SMART" id="SM00154">
    <property type="entry name" value="ZnF_AN1"/>
    <property type="match status" value="1"/>
</dbReference>
<dbReference type="GO" id="GO:0004842">
    <property type="term" value="F:ubiquitin-protein transferase activity"/>
    <property type="evidence" value="ECO:0007669"/>
    <property type="project" value="TreeGrafter"/>
</dbReference>
<evidence type="ECO:0000256" key="3">
    <source>
        <dbReference type="ARBA" id="ARBA00022771"/>
    </source>
</evidence>
<evidence type="ECO:0000259" key="8">
    <source>
        <dbReference type="PROSITE" id="PS51039"/>
    </source>
</evidence>
<keyword evidence="5" id="KW-0346">Stress response</keyword>
<evidence type="ECO:0000256" key="7">
    <source>
        <dbReference type="SAM" id="MobiDB-lite"/>
    </source>
</evidence>
<gene>
    <name evidence="9" type="ORF">OPV22_031342</name>
</gene>
<dbReference type="InterPro" id="IPR050652">
    <property type="entry name" value="AN1_A20_ZnFinger"/>
</dbReference>
<dbReference type="GO" id="GO:0016567">
    <property type="term" value="P:protein ubiquitination"/>
    <property type="evidence" value="ECO:0007669"/>
    <property type="project" value="TreeGrafter"/>
</dbReference>
<dbReference type="EMBL" id="JAQQAF010000009">
    <property type="protein sequence ID" value="KAJ8458416.1"/>
    <property type="molecule type" value="Genomic_DNA"/>
</dbReference>
<evidence type="ECO:0000256" key="4">
    <source>
        <dbReference type="ARBA" id="ARBA00022833"/>
    </source>
</evidence>
<dbReference type="Gene3D" id="4.10.1110.10">
    <property type="entry name" value="AN1-like Zinc finger"/>
    <property type="match status" value="1"/>
</dbReference>
<evidence type="ECO:0000313" key="9">
    <source>
        <dbReference type="EMBL" id="KAJ8458416.1"/>
    </source>
</evidence>
<dbReference type="InterPro" id="IPR000058">
    <property type="entry name" value="Znf_AN1"/>
</dbReference>
<feature type="region of interest" description="Disordered" evidence="7">
    <location>
        <begin position="78"/>
        <end position="150"/>
    </location>
</feature>
<dbReference type="FunFam" id="4.10.1110.10:FF:000001">
    <property type="entry name" value="Zinc finger AN1-type containing 6"/>
    <property type="match status" value="1"/>
</dbReference>
<evidence type="ECO:0000256" key="1">
    <source>
        <dbReference type="ARBA" id="ARBA00003732"/>
    </source>
</evidence>
<keyword evidence="3 6" id="KW-0863">Zinc-finger</keyword>
<evidence type="ECO:0000256" key="6">
    <source>
        <dbReference type="PROSITE-ProRule" id="PRU00449"/>
    </source>
</evidence>
<comment type="caution">
    <text evidence="9">The sequence shown here is derived from an EMBL/GenBank/DDBJ whole genome shotgun (WGS) entry which is preliminary data.</text>
</comment>
<comment type="function">
    <text evidence="1">May be involved in environmental stress response.</text>
</comment>
<name>A0AAV8PKL2_ENSVE</name>